<evidence type="ECO:0000313" key="4">
    <source>
        <dbReference type="Proteomes" id="UP001214553"/>
    </source>
</evidence>
<dbReference type="CDD" id="cd12797">
    <property type="entry name" value="M23_peptidase"/>
    <property type="match status" value="1"/>
</dbReference>
<organism evidence="3 4">
    <name type="scientific">Microbacterium horticulturae</name>
    <dbReference type="NCBI Taxonomy" id="3028316"/>
    <lineage>
        <taxon>Bacteria</taxon>
        <taxon>Bacillati</taxon>
        <taxon>Actinomycetota</taxon>
        <taxon>Actinomycetes</taxon>
        <taxon>Micrococcales</taxon>
        <taxon>Microbacteriaceae</taxon>
        <taxon>Microbacterium</taxon>
    </lineage>
</organism>
<dbReference type="Gene3D" id="2.70.70.10">
    <property type="entry name" value="Glucose Permease (Domain IIA)"/>
    <property type="match status" value="1"/>
</dbReference>
<dbReference type="SUPFAM" id="SSF51261">
    <property type="entry name" value="Duplicated hybrid motif"/>
    <property type="match status" value="1"/>
</dbReference>
<dbReference type="RefSeq" id="WP_275278999.1">
    <property type="nucleotide sequence ID" value="NZ_CP119108.1"/>
</dbReference>
<evidence type="ECO:0000259" key="2">
    <source>
        <dbReference type="Pfam" id="PF01551"/>
    </source>
</evidence>
<accession>A0ABY8C3N4</accession>
<dbReference type="Pfam" id="PF01551">
    <property type="entry name" value="Peptidase_M23"/>
    <property type="match status" value="1"/>
</dbReference>
<sequence>MTAPVERPSVIWGEKKDAATPAPTPVKPDAAVAVPAPVTEPVRAVEAPASSESQVPLTRRARRLATGQTPIIPSTPPEAVSTAAIALPATASFSVPAPASKPQSEPEAAPQRAPEPAASTSVPEPEPAASTPVESVDEFEAAARLFSFTGETPVQRDENEFVAERVVEDEPEKTAPASKKKHKAPRRRATTRTSLKRMATASATLGAIVAVGLLAVGTTMPAEAVAAVDQQLTGVAPNQQAGDVTASSDDEIQAYVAPGDAQPVAGELDRTSNYSTATLVEMAGTTGISNASSAVFTNNPLCDVQWPFAVGVSISYGFGPRPGEFHEGVDFTPGNGAHVQAIADGTVRVAQEGYQGYGVAVIIDHVIDGQHVASLYGHMQYGSLQVHAGEKVKVGQYIGRTGNTGYSFGAHTHVEIRQNGVTPIDPLPWLRAHNKC</sequence>
<dbReference type="PANTHER" id="PTHR21666">
    <property type="entry name" value="PEPTIDASE-RELATED"/>
    <property type="match status" value="1"/>
</dbReference>
<keyword evidence="4" id="KW-1185">Reference proteome</keyword>
<dbReference type="InterPro" id="IPR050570">
    <property type="entry name" value="Cell_wall_metabolism_enzyme"/>
</dbReference>
<evidence type="ECO:0000256" key="1">
    <source>
        <dbReference type="SAM" id="MobiDB-lite"/>
    </source>
</evidence>
<feature type="compositionally biased region" description="Low complexity" evidence="1">
    <location>
        <begin position="27"/>
        <end position="49"/>
    </location>
</feature>
<dbReference type="InterPro" id="IPR016047">
    <property type="entry name" value="M23ase_b-sheet_dom"/>
</dbReference>
<name>A0ABY8C3N4_9MICO</name>
<feature type="compositionally biased region" description="Basic residues" evidence="1">
    <location>
        <begin position="178"/>
        <end position="190"/>
    </location>
</feature>
<evidence type="ECO:0000313" key="3">
    <source>
        <dbReference type="EMBL" id="WEG09676.1"/>
    </source>
</evidence>
<feature type="region of interest" description="Disordered" evidence="1">
    <location>
        <begin position="168"/>
        <end position="194"/>
    </location>
</feature>
<protein>
    <submittedName>
        <fullName evidence="3">Peptidoglycan DD-metalloendopeptidase family protein</fullName>
    </submittedName>
</protein>
<feature type="compositionally biased region" description="Low complexity" evidence="1">
    <location>
        <begin position="102"/>
        <end position="119"/>
    </location>
</feature>
<feature type="region of interest" description="Disordered" evidence="1">
    <location>
        <begin position="1"/>
        <end position="77"/>
    </location>
</feature>
<dbReference type="InterPro" id="IPR011055">
    <property type="entry name" value="Dup_hybrid_motif"/>
</dbReference>
<dbReference type="PANTHER" id="PTHR21666:SF270">
    <property type="entry name" value="MUREIN HYDROLASE ACTIVATOR ENVC"/>
    <property type="match status" value="1"/>
</dbReference>
<dbReference type="Proteomes" id="UP001214553">
    <property type="component" value="Chromosome"/>
</dbReference>
<proteinExistence type="predicted"/>
<feature type="domain" description="M23ase beta-sheet core" evidence="2">
    <location>
        <begin position="325"/>
        <end position="426"/>
    </location>
</feature>
<gene>
    <name evidence="3" type="ORF">PU630_03660</name>
</gene>
<dbReference type="EMBL" id="CP119108">
    <property type="protein sequence ID" value="WEG09676.1"/>
    <property type="molecule type" value="Genomic_DNA"/>
</dbReference>
<reference evidence="3 4" key="1">
    <citation type="submission" date="2023-03" db="EMBL/GenBank/DDBJ databases">
        <title>Genome sequence of Microbacterium sp. KACC 23027.</title>
        <authorList>
            <person name="Kim S."/>
            <person name="Heo J."/>
            <person name="Kwon S.-W."/>
        </authorList>
    </citation>
    <scope>NUCLEOTIDE SEQUENCE [LARGE SCALE GENOMIC DNA]</scope>
    <source>
        <strain evidence="3 4">KACC 23027</strain>
    </source>
</reference>
<feature type="region of interest" description="Disordered" evidence="1">
    <location>
        <begin position="94"/>
        <end position="135"/>
    </location>
</feature>